<evidence type="ECO:0000256" key="5">
    <source>
        <dbReference type="ARBA" id="ARBA00019150"/>
    </source>
</evidence>
<feature type="region of interest" description="Disordered" evidence="9">
    <location>
        <begin position="1"/>
        <end position="53"/>
    </location>
</feature>
<comment type="pathway">
    <text evidence="2">Carbohydrate degradation; pentose phosphate pathway; D-ribose 5-phosphate from D-ribulose 5-phosphate (non-oxidative stage): step 1/1.</text>
</comment>
<dbReference type="NCBIfam" id="NF001924">
    <property type="entry name" value="PRK00702.1"/>
    <property type="match status" value="1"/>
</dbReference>
<dbReference type="EMBL" id="NBII01000006">
    <property type="protein sequence ID" value="PAV18139.1"/>
    <property type="molecule type" value="Genomic_DNA"/>
</dbReference>
<evidence type="ECO:0000313" key="11">
    <source>
        <dbReference type="Proteomes" id="UP000217199"/>
    </source>
</evidence>
<name>A0A286UF44_9AGAM</name>
<organism evidence="10 11">
    <name type="scientific">Pyrrhoderma noxium</name>
    <dbReference type="NCBI Taxonomy" id="2282107"/>
    <lineage>
        <taxon>Eukaryota</taxon>
        <taxon>Fungi</taxon>
        <taxon>Dikarya</taxon>
        <taxon>Basidiomycota</taxon>
        <taxon>Agaricomycotina</taxon>
        <taxon>Agaricomycetes</taxon>
        <taxon>Hymenochaetales</taxon>
        <taxon>Hymenochaetaceae</taxon>
        <taxon>Pyrrhoderma</taxon>
    </lineage>
</organism>
<sequence>MPSPALRDLDKNRRPSIGASSPLATFTSASIAGGNQPNSTAASTSSKQTETETKLSVIEASKRLAAYTAVDHHIRKEHKVIGIGSGSTVPYVVERIVQQGSELNKDRVFLPTGFQSKELIVKANLRLGDVDQYPSIDVTIDGADEVDHELNCIKGGGACHLREKVLAEAAETWVVVADYRKNSEVLGTTYKAGVPIEVAPFAYAKLLQNVHRLGSEAATLRMAKGGKAGPVVTDNGNFVIDAPFEAETMSDPHLLLTTLKMLTGVVEVGLFCKMAQAAYFGNADGSVTIKWHDGRIEQVQGPNNTNNSA</sequence>
<dbReference type="Gene3D" id="3.30.70.260">
    <property type="match status" value="1"/>
</dbReference>
<feature type="compositionally biased region" description="Low complexity" evidence="9">
    <location>
        <begin position="39"/>
        <end position="48"/>
    </location>
</feature>
<dbReference type="PANTHER" id="PTHR11934">
    <property type="entry name" value="RIBOSE-5-PHOSPHATE ISOMERASE"/>
    <property type="match status" value="1"/>
</dbReference>
<evidence type="ECO:0000256" key="1">
    <source>
        <dbReference type="ARBA" id="ARBA00001713"/>
    </source>
</evidence>
<evidence type="ECO:0000256" key="6">
    <source>
        <dbReference type="ARBA" id="ARBA00023235"/>
    </source>
</evidence>
<dbReference type="PANTHER" id="PTHR11934:SF0">
    <property type="entry name" value="RIBOSE-5-PHOSPHATE ISOMERASE"/>
    <property type="match status" value="1"/>
</dbReference>
<evidence type="ECO:0000256" key="9">
    <source>
        <dbReference type="SAM" id="MobiDB-lite"/>
    </source>
</evidence>
<dbReference type="FunCoup" id="A0A286UF44">
    <property type="interactions" value="538"/>
</dbReference>
<dbReference type="OrthoDB" id="1555531at2759"/>
<evidence type="ECO:0000313" key="10">
    <source>
        <dbReference type="EMBL" id="PAV18139.1"/>
    </source>
</evidence>
<dbReference type="FunFam" id="3.30.70.260:FF:000053">
    <property type="entry name" value="Ribose-5-phosphate isomerase, putative"/>
    <property type="match status" value="1"/>
</dbReference>
<dbReference type="CDD" id="cd01398">
    <property type="entry name" value="RPI_A"/>
    <property type="match status" value="1"/>
</dbReference>
<dbReference type="STRING" id="2282107.A0A286UF44"/>
<dbReference type="InParanoid" id="A0A286UF44"/>
<reference evidence="10 11" key="1">
    <citation type="journal article" date="2017" name="Mol. Ecol.">
        <title>Comparative and population genomic landscape of Phellinus noxius: A hypervariable fungus causing root rot in trees.</title>
        <authorList>
            <person name="Chung C.L."/>
            <person name="Lee T.J."/>
            <person name="Akiba M."/>
            <person name="Lee H.H."/>
            <person name="Kuo T.H."/>
            <person name="Liu D."/>
            <person name="Ke H.M."/>
            <person name="Yokoi T."/>
            <person name="Roa M.B."/>
            <person name="Lu M.J."/>
            <person name="Chang Y.Y."/>
            <person name="Ann P.J."/>
            <person name="Tsai J.N."/>
            <person name="Chen C.Y."/>
            <person name="Tzean S.S."/>
            <person name="Ota Y."/>
            <person name="Hattori T."/>
            <person name="Sahashi N."/>
            <person name="Liou R.F."/>
            <person name="Kikuchi T."/>
            <person name="Tsai I.J."/>
        </authorList>
    </citation>
    <scope>NUCLEOTIDE SEQUENCE [LARGE SCALE GENOMIC DNA]</scope>
    <source>
        <strain evidence="10 11">FFPRI411160</strain>
    </source>
</reference>
<comment type="caution">
    <text evidence="10">The sequence shown here is derived from an EMBL/GenBank/DDBJ whole genome shotgun (WGS) entry which is preliminary data.</text>
</comment>
<dbReference type="Pfam" id="PF06026">
    <property type="entry name" value="Rib_5-P_isom_A"/>
    <property type="match status" value="1"/>
</dbReference>
<dbReference type="InterPro" id="IPR037171">
    <property type="entry name" value="NagB/RpiA_transferase-like"/>
</dbReference>
<accession>A0A286UF44</accession>
<dbReference type="UniPathway" id="UPA00115">
    <property type="reaction ID" value="UER00412"/>
</dbReference>
<dbReference type="SUPFAM" id="SSF100950">
    <property type="entry name" value="NagB/RpiA/CoA transferase-like"/>
    <property type="match status" value="1"/>
</dbReference>
<dbReference type="FunFam" id="3.40.50.1360:FF:000014">
    <property type="entry name" value="Ribose 5-phosphate isomerase"/>
    <property type="match status" value="1"/>
</dbReference>
<dbReference type="GO" id="GO:0006014">
    <property type="term" value="P:D-ribose metabolic process"/>
    <property type="evidence" value="ECO:0007669"/>
    <property type="project" value="TreeGrafter"/>
</dbReference>
<keyword evidence="6 10" id="KW-0413">Isomerase</keyword>
<dbReference type="GO" id="GO:0009052">
    <property type="term" value="P:pentose-phosphate shunt, non-oxidative branch"/>
    <property type="evidence" value="ECO:0007669"/>
    <property type="project" value="InterPro"/>
</dbReference>
<dbReference type="EC" id="5.3.1.6" evidence="4"/>
<feature type="compositionally biased region" description="Polar residues" evidence="9">
    <location>
        <begin position="18"/>
        <end position="38"/>
    </location>
</feature>
<evidence type="ECO:0000256" key="3">
    <source>
        <dbReference type="ARBA" id="ARBA00008088"/>
    </source>
</evidence>
<proteinExistence type="inferred from homology"/>
<evidence type="ECO:0000256" key="7">
    <source>
        <dbReference type="ARBA" id="ARBA00029734"/>
    </source>
</evidence>
<gene>
    <name evidence="10" type="ORF">PNOK_0662500</name>
</gene>
<keyword evidence="11" id="KW-1185">Reference proteome</keyword>
<comment type="catalytic activity">
    <reaction evidence="1">
        <text>aldehydo-D-ribose 5-phosphate = D-ribulose 5-phosphate</text>
        <dbReference type="Rhea" id="RHEA:14657"/>
        <dbReference type="ChEBI" id="CHEBI:58121"/>
        <dbReference type="ChEBI" id="CHEBI:58273"/>
        <dbReference type="EC" id="5.3.1.6"/>
    </reaction>
</comment>
<evidence type="ECO:0000256" key="4">
    <source>
        <dbReference type="ARBA" id="ARBA00011959"/>
    </source>
</evidence>
<dbReference type="SUPFAM" id="SSF75445">
    <property type="entry name" value="D-ribose-5-phosphate isomerase (RpiA), lid domain"/>
    <property type="match status" value="1"/>
</dbReference>
<protein>
    <recommendedName>
        <fullName evidence="5">Ribose-5-phosphate isomerase</fullName>
        <ecNumber evidence="4">5.3.1.6</ecNumber>
    </recommendedName>
    <alternativeName>
        <fullName evidence="8">D-ribose-5-phosphate ketol-isomerase</fullName>
    </alternativeName>
    <alternativeName>
        <fullName evidence="7">Phosphoriboisomerase</fullName>
    </alternativeName>
</protein>
<dbReference type="GO" id="GO:0005737">
    <property type="term" value="C:cytoplasm"/>
    <property type="evidence" value="ECO:0007669"/>
    <property type="project" value="TreeGrafter"/>
</dbReference>
<dbReference type="InterPro" id="IPR004788">
    <property type="entry name" value="Ribose5P_isomerase_type_A"/>
</dbReference>
<comment type="similarity">
    <text evidence="3">Belongs to the ribose 5-phosphate isomerase family.</text>
</comment>
<evidence type="ECO:0000256" key="2">
    <source>
        <dbReference type="ARBA" id="ARBA00004988"/>
    </source>
</evidence>
<dbReference type="Proteomes" id="UP000217199">
    <property type="component" value="Unassembled WGS sequence"/>
</dbReference>
<dbReference type="AlphaFoldDB" id="A0A286UF44"/>
<evidence type="ECO:0000256" key="8">
    <source>
        <dbReference type="ARBA" id="ARBA00032273"/>
    </source>
</evidence>
<dbReference type="NCBIfam" id="TIGR00021">
    <property type="entry name" value="rpiA"/>
    <property type="match status" value="1"/>
</dbReference>
<dbReference type="Gene3D" id="3.40.50.1360">
    <property type="match status" value="1"/>
</dbReference>
<dbReference type="GO" id="GO:0004751">
    <property type="term" value="F:ribose-5-phosphate isomerase activity"/>
    <property type="evidence" value="ECO:0007669"/>
    <property type="project" value="UniProtKB-EC"/>
</dbReference>